<evidence type="ECO:0000313" key="1">
    <source>
        <dbReference type="EMBL" id="JAP16258.1"/>
    </source>
</evidence>
<protein>
    <submittedName>
        <fullName evidence="1">Putative ovule protein</fullName>
    </submittedName>
</protein>
<sequence>MKMLLSYFARILQNCGRTFVSSFKSSVCLEDLIQTRVTFIEDSSNIVYKVYMGPMMKSENFHFGSRN</sequence>
<reference evidence="1" key="1">
    <citation type="submission" date="2015-12" db="EMBL/GenBank/DDBJ databases">
        <title>Gene expression during late stages of embryo sac development: a critical building block for successful pollen-pistil interactions.</title>
        <authorList>
            <person name="Liu Y."/>
            <person name="Joly V."/>
            <person name="Sabar M."/>
            <person name="Matton D.P."/>
        </authorList>
    </citation>
    <scope>NUCLEOTIDE SEQUENCE</scope>
</reference>
<dbReference type="EMBL" id="GEDG01024062">
    <property type="protein sequence ID" value="JAP16258.1"/>
    <property type="molecule type" value="Transcribed_RNA"/>
</dbReference>
<proteinExistence type="predicted"/>
<name>A0A0V0H761_SOLCH</name>
<dbReference type="AlphaFoldDB" id="A0A0V0H761"/>
<accession>A0A0V0H761</accession>
<organism evidence="1">
    <name type="scientific">Solanum chacoense</name>
    <name type="common">Chaco potato</name>
    <dbReference type="NCBI Taxonomy" id="4108"/>
    <lineage>
        <taxon>Eukaryota</taxon>
        <taxon>Viridiplantae</taxon>
        <taxon>Streptophyta</taxon>
        <taxon>Embryophyta</taxon>
        <taxon>Tracheophyta</taxon>
        <taxon>Spermatophyta</taxon>
        <taxon>Magnoliopsida</taxon>
        <taxon>eudicotyledons</taxon>
        <taxon>Gunneridae</taxon>
        <taxon>Pentapetalae</taxon>
        <taxon>asterids</taxon>
        <taxon>lamiids</taxon>
        <taxon>Solanales</taxon>
        <taxon>Solanaceae</taxon>
        <taxon>Solanoideae</taxon>
        <taxon>Solaneae</taxon>
        <taxon>Solanum</taxon>
    </lineage>
</organism>